<feature type="region of interest" description="Disordered" evidence="1">
    <location>
        <begin position="128"/>
        <end position="151"/>
    </location>
</feature>
<dbReference type="EMBL" id="BAABJR010000009">
    <property type="protein sequence ID" value="GAA5210894.1"/>
    <property type="molecule type" value="Genomic_DNA"/>
</dbReference>
<evidence type="ECO:0000256" key="1">
    <source>
        <dbReference type="SAM" id="MobiDB-lite"/>
    </source>
</evidence>
<protein>
    <submittedName>
        <fullName evidence="2">Uncharacterized protein</fullName>
    </submittedName>
</protein>
<comment type="caution">
    <text evidence="2">The sequence shown here is derived from an EMBL/GenBank/DDBJ whole genome shotgun (WGS) entry which is preliminary data.</text>
</comment>
<dbReference type="Proteomes" id="UP001499878">
    <property type="component" value="Unassembled WGS sequence"/>
</dbReference>
<sequence>MAAWTADLDDLFTGVCEEGGEAGTVAAGPFENPTAPTRNVLMGELQQALVAAGVCGYVGGLQHGADGADGGCGERVTVGVDTDDAVDVFCEHGHAVVLLRADGPWSASAWVESPWRNCDESRRETAEKLLIKPTGGPGARVRQTSRGHGRP</sequence>
<gene>
    <name evidence="2" type="ORF">GCM10023323_40320</name>
</gene>
<proteinExistence type="predicted"/>
<name>A0ABP9T7X8_9ACTN</name>
<organism evidence="2 3">
    <name type="scientific">Streptomyces thinghirensis</name>
    <dbReference type="NCBI Taxonomy" id="551547"/>
    <lineage>
        <taxon>Bacteria</taxon>
        <taxon>Bacillati</taxon>
        <taxon>Actinomycetota</taxon>
        <taxon>Actinomycetes</taxon>
        <taxon>Kitasatosporales</taxon>
        <taxon>Streptomycetaceae</taxon>
        <taxon>Streptomyces</taxon>
    </lineage>
</organism>
<keyword evidence="3" id="KW-1185">Reference proteome</keyword>
<reference evidence="3" key="1">
    <citation type="journal article" date="2019" name="Int. J. Syst. Evol. Microbiol.">
        <title>The Global Catalogue of Microorganisms (GCM) 10K type strain sequencing project: providing services to taxonomists for standard genome sequencing and annotation.</title>
        <authorList>
            <consortium name="The Broad Institute Genomics Platform"/>
            <consortium name="The Broad Institute Genome Sequencing Center for Infectious Disease"/>
            <person name="Wu L."/>
            <person name="Ma J."/>
        </authorList>
    </citation>
    <scope>NUCLEOTIDE SEQUENCE [LARGE SCALE GENOMIC DNA]</scope>
    <source>
        <strain evidence="3">JCM 18306</strain>
    </source>
</reference>
<accession>A0ABP9T7X8</accession>
<evidence type="ECO:0000313" key="2">
    <source>
        <dbReference type="EMBL" id="GAA5210894.1"/>
    </source>
</evidence>
<evidence type="ECO:0000313" key="3">
    <source>
        <dbReference type="Proteomes" id="UP001499878"/>
    </source>
</evidence>